<accession>A0A7W1X7F3</accession>
<dbReference type="EMBL" id="JACEIP010000001">
    <property type="protein sequence ID" value="MBA4541329.1"/>
    <property type="molecule type" value="Genomic_DNA"/>
</dbReference>
<evidence type="ECO:0000313" key="1">
    <source>
        <dbReference type="EMBL" id="MBA4541329.1"/>
    </source>
</evidence>
<gene>
    <name evidence="1" type="ORF">H1164_00175</name>
</gene>
<comment type="caution">
    <text evidence="1">The sequence shown here is derived from an EMBL/GenBank/DDBJ whole genome shotgun (WGS) entry which is preliminary data.</text>
</comment>
<dbReference type="RefSeq" id="WP_033099177.1">
    <property type="nucleotide sequence ID" value="NZ_JACEIP010000001.1"/>
</dbReference>
<keyword evidence="2" id="KW-1185">Reference proteome</keyword>
<dbReference type="OrthoDB" id="2988678at2"/>
<protein>
    <submittedName>
        <fullName evidence="1">Uncharacterized protein</fullName>
    </submittedName>
</protein>
<evidence type="ECO:0000313" key="2">
    <source>
        <dbReference type="Proteomes" id="UP000530514"/>
    </source>
</evidence>
<dbReference type="AlphaFoldDB" id="A0A7W1X7F3"/>
<proteinExistence type="predicted"/>
<dbReference type="Proteomes" id="UP000530514">
    <property type="component" value="Unassembled WGS sequence"/>
</dbReference>
<reference evidence="1 2" key="1">
    <citation type="submission" date="2020-07" db="EMBL/GenBank/DDBJ databases">
        <authorList>
            <person name="Feng H."/>
        </authorList>
    </citation>
    <scope>NUCLEOTIDE SEQUENCE [LARGE SCALE GENOMIC DNA]</scope>
    <source>
        <strain evidence="2">s-11</strain>
    </source>
</reference>
<sequence length="121" mass="14478">MIWGMNNCSNELGEILNVLDESVQLLNHVSKENELAMARAVRQKVEWTLEKVIGREWVEIHSELRELIYYLDLTCFSLLNMRGESFPVYLQEVNQRYSSLLRSLYELYQHRMERCRTNSMM</sequence>
<organism evidence="1 2">
    <name type="scientific">Thermoactinomyces daqus</name>
    <dbReference type="NCBI Taxonomy" id="1329516"/>
    <lineage>
        <taxon>Bacteria</taxon>
        <taxon>Bacillati</taxon>
        <taxon>Bacillota</taxon>
        <taxon>Bacilli</taxon>
        <taxon>Bacillales</taxon>
        <taxon>Thermoactinomycetaceae</taxon>
        <taxon>Thermoactinomyces</taxon>
    </lineage>
</organism>
<name>A0A7W1X7F3_9BACL</name>